<dbReference type="Pfam" id="PF00870">
    <property type="entry name" value="P53"/>
    <property type="match status" value="1"/>
</dbReference>
<dbReference type="SUPFAM" id="SSF49417">
    <property type="entry name" value="p53-like transcription factors"/>
    <property type="match status" value="1"/>
</dbReference>
<name>A0A922MN79_SPOEX</name>
<proteinExistence type="predicted"/>
<protein>
    <recommendedName>
        <fullName evidence="5">p53 DNA-binding domain-containing protein</fullName>
    </recommendedName>
</protein>
<dbReference type="InterPro" id="IPR012346">
    <property type="entry name" value="p53/RUNT-type_TF_DNA-bd_sf"/>
</dbReference>
<evidence type="ECO:0000256" key="2">
    <source>
        <dbReference type="ARBA" id="ARBA00023015"/>
    </source>
</evidence>
<dbReference type="GO" id="GO:0000976">
    <property type="term" value="F:transcription cis-regulatory region binding"/>
    <property type="evidence" value="ECO:0007669"/>
    <property type="project" value="InterPro"/>
</dbReference>
<dbReference type="AlphaFoldDB" id="A0A922MN79"/>
<reference evidence="6" key="1">
    <citation type="journal article" date="2021" name="G3 (Bethesda)">
        <title>Genome and transcriptome analysis of the beet armyworm Spodoptera exigua reveals targets for pest control. .</title>
        <authorList>
            <person name="Simon S."/>
            <person name="Breeschoten T."/>
            <person name="Jansen H.J."/>
            <person name="Dirks R.P."/>
            <person name="Schranz M.E."/>
            <person name="Ros V.I.D."/>
        </authorList>
    </citation>
    <scope>NUCLEOTIDE SEQUENCE</scope>
    <source>
        <strain evidence="6">TB_SE_WUR_2020</strain>
    </source>
</reference>
<gene>
    <name evidence="6" type="ORF">HF086_010964</name>
</gene>
<accession>A0A922MN79</accession>
<evidence type="ECO:0000256" key="3">
    <source>
        <dbReference type="ARBA" id="ARBA00023163"/>
    </source>
</evidence>
<keyword evidence="4" id="KW-0539">Nucleus</keyword>
<evidence type="ECO:0000313" key="6">
    <source>
        <dbReference type="EMBL" id="KAH9639758.1"/>
    </source>
</evidence>
<keyword evidence="3" id="KW-0804">Transcription</keyword>
<dbReference type="GO" id="GO:0005634">
    <property type="term" value="C:nucleus"/>
    <property type="evidence" value="ECO:0007669"/>
    <property type="project" value="UniProtKB-SubCell"/>
</dbReference>
<comment type="subcellular location">
    <subcellularLocation>
        <location evidence="1">Nucleus</location>
    </subcellularLocation>
</comment>
<dbReference type="InterPro" id="IPR008967">
    <property type="entry name" value="p53-like_TF_DNA-bd_sf"/>
</dbReference>
<dbReference type="GO" id="GO:0006357">
    <property type="term" value="P:regulation of transcription by RNA polymerase II"/>
    <property type="evidence" value="ECO:0007669"/>
    <property type="project" value="UniProtKB-ARBA"/>
</dbReference>
<evidence type="ECO:0000259" key="5">
    <source>
        <dbReference type="Pfam" id="PF00870"/>
    </source>
</evidence>
<evidence type="ECO:0000313" key="7">
    <source>
        <dbReference type="Proteomes" id="UP000814243"/>
    </source>
</evidence>
<dbReference type="EMBL" id="JACEFF010000309">
    <property type="protein sequence ID" value="KAH9639758.1"/>
    <property type="molecule type" value="Genomic_DNA"/>
</dbReference>
<evidence type="ECO:0000256" key="4">
    <source>
        <dbReference type="ARBA" id="ARBA00023242"/>
    </source>
</evidence>
<dbReference type="Gene3D" id="2.60.40.720">
    <property type="match status" value="1"/>
</dbReference>
<dbReference type="GO" id="GO:0003700">
    <property type="term" value="F:DNA-binding transcription factor activity"/>
    <property type="evidence" value="ECO:0007669"/>
    <property type="project" value="InterPro"/>
</dbReference>
<evidence type="ECO:0000256" key="1">
    <source>
        <dbReference type="ARBA" id="ARBA00004123"/>
    </source>
</evidence>
<feature type="domain" description="p53 DNA-binding" evidence="5">
    <location>
        <begin position="4"/>
        <end position="60"/>
    </location>
</feature>
<dbReference type="InterPro" id="IPR011615">
    <property type="entry name" value="p53_DNA-bd"/>
</dbReference>
<comment type="caution">
    <text evidence="6">The sequence shown here is derived from an EMBL/GenBank/DDBJ whole genome shotgun (WGS) entry which is preliminary data.</text>
</comment>
<sequence length="75" mass="8662">MADSWYSVLVQFDRTGPEPCSHAYQFACKNSCTTGINRRAIAIIFTLEDKTYVFLSHRHINSLCETTVFEAQLKW</sequence>
<dbReference type="Proteomes" id="UP000814243">
    <property type="component" value="Unassembled WGS sequence"/>
</dbReference>
<keyword evidence="2" id="KW-0805">Transcription regulation</keyword>
<organism evidence="6 7">
    <name type="scientific">Spodoptera exigua</name>
    <name type="common">Beet armyworm</name>
    <name type="synonym">Noctua fulgens</name>
    <dbReference type="NCBI Taxonomy" id="7107"/>
    <lineage>
        <taxon>Eukaryota</taxon>
        <taxon>Metazoa</taxon>
        <taxon>Ecdysozoa</taxon>
        <taxon>Arthropoda</taxon>
        <taxon>Hexapoda</taxon>
        <taxon>Insecta</taxon>
        <taxon>Pterygota</taxon>
        <taxon>Neoptera</taxon>
        <taxon>Endopterygota</taxon>
        <taxon>Lepidoptera</taxon>
        <taxon>Glossata</taxon>
        <taxon>Ditrysia</taxon>
        <taxon>Noctuoidea</taxon>
        <taxon>Noctuidae</taxon>
        <taxon>Amphipyrinae</taxon>
        <taxon>Spodoptera</taxon>
    </lineage>
</organism>